<dbReference type="AlphaFoldDB" id="A0A2K1YKB6"/>
<proteinExistence type="predicted"/>
<dbReference type="InParanoid" id="A0A2K1YKB6"/>
<protein>
    <submittedName>
        <fullName evidence="1">Uncharacterized protein</fullName>
    </submittedName>
</protein>
<keyword evidence="2" id="KW-1185">Reference proteome</keyword>
<evidence type="ECO:0000313" key="2">
    <source>
        <dbReference type="Proteomes" id="UP000006729"/>
    </source>
</evidence>
<reference evidence="1 2" key="1">
    <citation type="journal article" date="2006" name="Science">
        <title>The genome of black cottonwood, Populus trichocarpa (Torr. &amp; Gray).</title>
        <authorList>
            <person name="Tuskan G.A."/>
            <person name="Difazio S."/>
            <person name="Jansson S."/>
            <person name="Bohlmann J."/>
            <person name="Grigoriev I."/>
            <person name="Hellsten U."/>
            <person name="Putnam N."/>
            <person name="Ralph S."/>
            <person name="Rombauts S."/>
            <person name="Salamov A."/>
            <person name="Schein J."/>
            <person name="Sterck L."/>
            <person name="Aerts A."/>
            <person name="Bhalerao R.R."/>
            <person name="Bhalerao R.P."/>
            <person name="Blaudez D."/>
            <person name="Boerjan W."/>
            <person name="Brun A."/>
            <person name="Brunner A."/>
            <person name="Busov V."/>
            <person name="Campbell M."/>
            <person name="Carlson J."/>
            <person name="Chalot M."/>
            <person name="Chapman J."/>
            <person name="Chen G.L."/>
            <person name="Cooper D."/>
            <person name="Coutinho P.M."/>
            <person name="Couturier J."/>
            <person name="Covert S."/>
            <person name="Cronk Q."/>
            <person name="Cunningham R."/>
            <person name="Davis J."/>
            <person name="Degroeve S."/>
            <person name="Dejardin A."/>
            <person name="Depamphilis C."/>
            <person name="Detter J."/>
            <person name="Dirks B."/>
            <person name="Dubchak I."/>
            <person name="Duplessis S."/>
            <person name="Ehlting J."/>
            <person name="Ellis B."/>
            <person name="Gendler K."/>
            <person name="Goodstein D."/>
            <person name="Gribskov M."/>
            <person name="Grimwood J."/>
            <person name="Groover A."/>
            <person name="Gunter L."/>
            <person name="Hamberger B."/>
            <person name="Heinze B."/>
            <person name="Helariutta Y."/>
            <person name="Henrissat B."/>
            <person name="Holligan D."/>
            <person name="Holt R."/>
            <person name="Huang W."/>
            <person name="Islam-Faridi N."/>
            <person name="Jones S."/>
            <person name="Jones-Rhoades M."/>
            <person name="Jorgensen R."/>
            <person name="Joshi C."/>
            <person name="Kangasjarvi J."/>
            <person name="Karlsson J."/>
            <person name="Kelleher C."/>
            <person name="Kirkpatrick R."/>
            <person name="Kirst M."/>
            <person name="Kohler A."/>
            <person name="Kalluri U."/>
            <person name="Larimer F."/>
            <person name="Leebens-Mack J."/>
            <person name="Leple J.C."/>
            <person name="Locascio P."/>
            <person name="Lou Y."/>
            <person name="Lucas S."/>
            <person name="Martin F."/>
            <person name="Montanini B."/>
            <person name="Napoli C."/>
            <person name="Nelson D.R."/>
            <person name="Nelson C."/>
            <person name="Nieminen K."/>
            <person name="Nilsson O."/>
            <person name="Pereda V."/>
            <person name="Peter G."/>
            <person name="Philippe R."/>
            <person name="Pilate G."/>
            <person name="Poliakov A."/>
            <person name="Razumovskaya J."/>
            <person name="Richardson P."/>
            <person name="Rinaldi C."/>
            <person name="Ritland K."/>
            <person name="Rouze P."/>
            <person name="Ryaboy D."/>
            <person name="Schmutz J."/>
            <person name="Schrader J."/>
            <person name="Segerman B."/>
            <person name="Shin H."/>
            <person name="Siddiqui A."/>
            <person name="Sterky F."/>
            <person name="Terry A."/>
            <person name="Tsai C.J."/>
            <person name="Uberbacher E."/>
            <person name="Unneberg P."/>
            <person name="Vahala J."/>
            <person name="Wall K."/>
            <person name="Wessler S."/>
            <person name="Yang G."/>
            <person name="Yin T."/>
            <person name="Douglas C."/>
            <person name="Marra M."/>
            <person name="Sandberg G."/>
            <person name="Van de Peer Y."/>
            <person name="Rokhsar D."/>
        </authorList>
    </citation>
    <scope>NUCLEOTIDE SEQUENCE [LARGE SCALE GENOMIC DNA]</scope>
    <source>
        <strain evidence="2">cv. Nisqually</strain>
    </source>
</reference>
<accession>A0A2K1YKB6</accession>
<name>A0A2K1YKB6_POPTR</name>
<dbReference type="EMBL" id="CM009300">
    <property type="protein sequence ID" value="PNT13469.1"/>
    <property type="molecule type" value="Genomic_DNA"/>
</dbReference>
<gene>
    <name evidence="1" type="ORF">POPTR_011G144600</name>
</gene>
<organism evidence="1 2">
    <name type="scientific">Populus trichocarpa</name>
    <name type="common">Western balsam poplar</name>
    <name type="synonym">Populus balsamifera subsp. trichocarpa</name>
    <dbReference type="NCBI Taxonomy" id="3694"/>
    <lineage>
        <taxon>Eukaryota</taxon>
        <taxon>Viridiplantae</taxon>
        <taxon>Streptophyta</taxon>
        <taxon>Embryophyta</taxon>
        <taxon>Tracheophyta</taxon>
        <taxon>Spermatophyta</taxon>
        <taxon>Magnoliopsida</taxon>
        <taxon>eudicotyledons</taxon>
        <taxon>Gunneridae</taxon>
        <taxon>Pentapetalae</taxon>
        <taxon>rosids</taxon>
        <taxon>fabids</taxon>
        <taxon>Malpighiales</taxon>
        <taxon>Salicaceae</taxon>
        <taxon>Saliceae</taxon>
        <taxon>Populus</taxon>
    </lineage>
</organism>
<evidence type="ECO:0000313" key="1">
    <source>
        <dbReference type="EMBL" id="PNT13469.1"/>
    </source>
</evidence>
<dbReference type="Proteomes" id="UP000006729">
    <property type="component" value="Chromosome 11"/>
</dbReference>
<sequence>MQTNPSHNEFNHPPSKFKFDELISLSCQVANYILPRSNENSKHSQQKKWIQLLPRSNENSKHSQQKKWIQLSYTTTKLLQN</sequence>